<keyword evidence="6" id="KW-1185">Reference proteome</keyword>
<gene>
    <name evidence="5" type="ORF">PN36_12300</name>
</gene>
<evidence type="ECO:0000256" key="3">
    <source>
        <dbReference type="ARBA" id="ARBA00022927"/>
    </source>
</evidence>
<accession>A0A4E0QVV6</accession>
<keyword evidence="4" id="KW-0811">Translocation</keyword>
<evidence type="ECO:0000256" key="4">
    <source>
        <dbReference type="ARBA" id="ARBA00023010"/>
    </source>
</evidence>
<name>A0A4E0QVV6_9GAMM</name>
<dbReference type="GO" id="GO:0015031">
    <property type="term" value="P:protein transport"/>
    <property type="evidence" value="ECO:0007669"/>
    <property type="project" value="UniProtKB-KW"/>
</dbReference>
<dbReference type="Gene3D" id="3.10.420.10">
    <property type="entry name" value="SecB-like"/>
    <property type="match status" value="1"/>
</dbReference>
<evidence type="ECO:0008006" key="7">
    <source>
        <dbReference type="Google" id="ProtNLM"/>
    </source>
</evidence>
<reference evidence="5 6" key="1">
    <citation type="journal article" date="2016" name="Front. Microbiol.">
        <title>Single-Cell (Meta-)Genomics of a Dimorphic Candidatus Thiomargarita nelsonii Reveals Genomic Plasticity.</title>
        <authorList>
            <person name="Flood B.E."/>
            <person name="Fliss P."/>
            <person name="Jones D.S."/>
            <person name="Dick G.J."/>
            <person name="Jain S."/>
            <person name="Kaster A.K."/>
            <person name="Winkel M."/>
            <person name="Mussmann M."/>
            <person name="Bailey J."/>
        </authorList>
    </citation>
    <scope>NUCLEOTIDE SEQUENCE [LARGE SCALE GENOMIC DNA]</scope>
    <source>
        <strain evidence="5">Hydrate Ridge</strain>
    </source>
</reference>
<sequence length="147" mass="16882">MSEKNQNGYENHPIQLRALKVLELSIKVIPEHSQLEPNVEKFSLFHGHSEYDPKDKTIAVRIGVEIGQEVKEVPFELRIEILGVFEVDEDKFPLKFVHKWAEKNAPLILYPYLREHVFSLSSRAGFGGTLLPLFQVPTFSHSSITTR</sequence>
<organism evidence="5 6">
    <name type="scientific">Candidatus Thiomargarita nelsonii</name>
    <dbReference type="NCBI Taxonomy" id="1003181"/>
    <lineage>
        <taxon>Bacteria</taxon>
        <taxon>Pseudomonadati</taxon>
        <taxon>Pseudomonadota</taxon>
        <taxon>Gammaproteobacteria</taxon>
        <taxon>Thiotrichales</taxon>
        <taxon>Thiotrichaceae</taxon>
        <taxon>Thiomargarita</taxon>
    </lineage>
</organism>
<dbReference type="Pfam" id="PF02556">
    <property type="entry name" value="SecB"/>
    <property type="match status" value="1"/>
</dbReference>
<evidence type="ECO:0000313" key="5">
    <source>
        <dbReference type="EMBL" id="TGO03125.1"/>
    </source>
</evidence>
<dbReference type="EMBL" id="JSZA02000038">
    <property type="protein sequence ID" value="TGO03125.1"/>
    <property type="molecule type" value="Genomic_DNA"/>
</dbReference>
<comment type="similarity">
    <text evidence="1">Belongs to the SecB family.</text>
</comment>
<dbReference type="InterPro" id="IPR035958">
    <property type="entry name" value="SecB-like_sf"/>
</dbReference>
<dbReference type="GO" id="GO:0051262">
    <property type="term" value="P:protein tetramerization"/>
    <property type="evidence" value="ECO:0007669"/>
    <property type="project" value="InterPro"/>
</dbReference>
<dbReference type="Proteomes" id="UP000030428">
    <property type="component" value="Unassembled WGS sequence"/>
</dbReference>
<comment type="caution">
    <text evidence="5">The sequence shown here is derived from an EMBL/GenBank/DDBJ whole genome shotgun (WGS) entry which is preliminary data.</text>
</comment>
<keyword evidence="2" id="KW-0813">Transport</keyword>
<dbReference type="AlphaFoldDB" id="A0A4E0QVV6"/>
<dbReference type="SUPFAM" id="SSF54611">
    <property type="entry name" value="SecB-like"/>
    <property type="match status" value="1"/>
</dbReference>
<proteinExistence type="inferred from homology"/>
<evidence type="ECO:0000256" key="1">
    <source>
        <dbReference type="ARBA" id="ARBA00009990"/>
    </source>
</evidence>
<evidence type="ECO:0000256" key="2">
    <source>
        <dbReference type="ARBA" id="ARBA00022448"/>
    </source>
</evidence>
<keyword evidence="3" id="KW-0653">Protein transport</keyword>
<evidence type="ECO:0000313" key="6">
    <source>
        <dbReference type="Proteomes" id="UP000030428"/>
    </source>
</evidence>
<protein>
    <recommendedName>
        <fullName evidence="7">Preprotein translocase subunit SecB</fullName>
    </recommendedName>
</protein>
<dbReference type="InterPro" id="IPR003708">
    <property type="entry name" value="SecB"/>
</dbReference>
<dbReference type="GO" id="GO:0051082">
    <property type="term" value="F:unfolded protein binding"/>
    <property type="evidence" value="ECO:0007669"/>
    <property type="project" value="InterPro"/>
</dbReference>